<dbReference type="HAMAP" id="MF_00427">
    <property type="entry name" value="NqrC"/>
    <property type="match status" value="1"/>
</dbReference>
<keyword evidence="11 16" id="KW-0915">Sodium</keyword>
<evidence type="ECO:0000256" key="2">
    <source>
        <dbReference type="ARBA" id="ARBA00022475"/>
    </source>
</evidence>
<feature type="transmembrane region" description="Helical" evidence="16">
    <location>
        <begin position="54"/>
        <end position="74"/>
    </location>
</feature>
<comment type="function">
    <text evidence="16">NQR complex catalyzes the reduction of ubiquinone-1 to ubiquinol by two successive reactions, coupled with the transport of Na(+) ions from the cytoplasm to the periplasm. NqrA to NqrE are probably involved in the second step, the conversion of ubisemiquinone to ubiquinol.</text>
</comment>
<dbReference type="GO" id="GO:0006814">
    <property type="term" value="P:sodium ion transport"/>
    <property type="evidence" value="ECO:0007669"/>
    <property type="project" value="UniProtKB-UniRule"/>
</dbReference>
<keyword evidence="15 16" id="KW-0739">Sodium transport</keyword>
<comment type="catalytic activity">
    <reaction evidence="16 17">
        <text>a ubiquinone + n Na(+)(in) + NADH + H(+) = a ubiquinol + n Na(+)(out) + NAD(+)</text>
        <dbReference type="Rhea" id="RHEA:47748"/>
        <dbReference type="Rhea" id="RHEA-COMP:9565"/>
        <dbReference type="Rhea" id="RHEA-COMP:9566"/>
        <dbReference type="ChEBI" id="CHEBI:15378"/>
        <dbReference type="ChEBI" id="CHEBI:16389"/>
        <dbReference type="ChEBI" id="CHEBI:17976"/>
        <dbReference type="ChEBI" id="CHEBI:29101"/>
        <dbReference type="ChEBI" id="CHEBI:57540"/>
        <dbReference type="ChEBI" id="CHEBI:57945"/>
        <dbReference type="EC" id="7.2.1.1"/>
    </reaction>
</comment>
<dbReference type="NCBIfam" id="TIGR01938">
    <property type="entry name" value="nqrC"/>
    <property type="match status" value="1"/>
</dbReference>
<organism evidence="19 20">
    <name type="scientific">Candidatus Paraprevotella stercoravium</name>
    <dbReference type="NCBI Taxonomy" id="2838725"/>
    <lineage>
        <taxon>Bacteria</taxon>
        <taxon>Pseudomonadati</taxon>
        <taxon>Bacteroidota</taxon>
        <taxon>Bacteroidia</taxon>
        <taxon>Bacteroidales</taxon>
        <taxon>Prevotellaceae</taxon>
        <taxon>Paraprevotella</taxon>
    </lineage>
</organism>
<dbReference type="PROSITE" id="PS50903">
    <property type="entry name" value="RUBREDOXIN_LIKE"/>
    <property type="match status" value="1"/>
</dbReference>
<dbReference type="InterPro" id="IPR010204">
    <property type="entry name" value="NqrC"/>
</dbReference>
<comment type="cofactor">
    <cofactor evidence="16 17">
        <name>FMN</name>
        <dbReference type="ChEBI" id="CHEBI:58210"/>
    </cofactor>
</comment>
<dbReference type="Pfam" id="PF04205">
    <property type="entry name" value="FMN_bind"/>
    <property type="match status" value="1"/>
</dbReference>
<comment type="subcellular location">
    <subcellularLocation>
        <location evidence="16">Cell membrane</location>
        <topology evidence="16">Single-pass membrane protein</topology>
    </subcellularLocation>
</comment>
<keyword evidence="12 16" id="KW-0406">Ion transport</keyword>
<dbReference type="GO" id="GO:0016655">
    <property type="term" value="F:oxidoreductase activity, acting on NAD(P)H, quinone or similar compound as acceptor"/>
    <property type="evidence" value="ECO:0007669"/>
    <property type="project" value="UniProtKB-UniRule"/>
</dbReference>
<sequence length="284" mass="30785">MATKKFKCKVCGYIHEGDAAPAKCPACQAPASEFEEITEGGQPKKKGINTSSNTYTIIYASVVVIIVAFLLAFVSKALEPQSMANVRIDKKSQILAALNIRDLDKADVESKYNEVIVSDQIITSSGEVVKDGAGKDKDGFAVEDKAITAENLPLYVCNVNGETKYVMPLTGKGLWDAIWGYVAVNADKNTIYGVYFSHKGETAGLGAIITEYEKFQKQFEGKKVLNADKSAVLISVAKKGKFVEGLTDDSRCDAITGATLTCDGVNNMLHECLSRYMTFLTTNE</sequence>
<evidence type="ECO:0000256" key="15">
    <source>
        <dbReference type="ARBA" id="ARBA00023201"/>
    </source>
</evidence>
<evidence type="ECO:0000256" key="5">
    <source>
        <dbReference type="ARBA" id="ARBA00022630"/>
    </source>
</evidence>
<evidence type="ECO:0000313" key="19">
    <source>
        <dbReference type="EMBL" id="MBU3852811.1"/>
    </source>
</evidence>
<reference evidence="19" key="2">
    <citation type="submission" date="2021-04" db="EMBL/GenBank/DDBJ databases">
        <authorList>
            <person name="Gilroy R."/>
        </authorList>
    </citation>
    <scope>NUCLEOTIDE SEQUENCE</scope>
    <source>
        <strain evidence="19">G3-2149</strain>
    </source>
</reference>
<dbReference type="CDD" id="cd00729">
    <property type="entry name" value="rubredoxin_SM"/>
    <property type="match status" value="1"/>
</dbReference>
<keyword evidence="10 16" id="KW-0520">NAD</keyword>
<dbReference type="EMBL" id="JAHLFU010000057">
    <property type="protein sequence ID" value="MBU3852811.1"/>
    <property type="molecule type" value="Genomic_DNA"/>
</dbReference>
<gene>
    <name evidence="16 19" type="primary">nqrC</name>
    <name evidence="19" type="ORF">H9789_03100</name>
</gene>
<keyword evidence="3" id="KW-0997">Cell inner membrane</keyword>
<proteinExistence type="inferred from homology"/>
<evidence type="ECO:0000256" key="11">
    <source>
        <dbReference type="ARBA" id="ARBA00023053"/>
    </source>
</evidence>
<keyword evidence="8 16" id="KW-1278">Translocase</keyword>
<dbReference type="InterPro" id="IPR024934">
    <property type="entry name" value="Rubredoxin-like_dom"/>
</dbReference>
<feature type="modified residue" description="FMN phosphoryl threonine" evidence="16">
    <location>
        <position position="259"/>
    </location>
</feature>
<evidence type="ECO:0000313" key="20">
    <source>
        <dbReference type="Proteomes" id="UP000823865"/>
    </source>
</evidence>
<dbReference type="SUPFAM" id="SSF57802">
    <property type="entry name" value="Rubredoxin-like"/>
    <property type="match status" value="1"/>
</dbReference>
<evidence type="ECO:0000256" key="16">
    <source>
        <dbReference type="HAMAP-Rule" id="MF_00427"/>
    </source>
</evidence>
<dbReference type="SMART" id="SM00900">
    <property type="entry name" value="FMN_bind"/>
    <property type="match status" value="1"/>
</dbReference>
<evidence type="ECO:0000256" key="7">
    <source>
        <dbReference type="ARBA" id="ARBA00022692"/>
    </source>
</evidence>
<evidence type="ECO:0000256" key="3">
    <source>
        <dbReference type="ARBA" id="ARBA00022519"/>
    </source>
</evidence>
<comment type="similarity">
    <text evidence="16 17">Belongs to the NqrC family.</text>
</comment>
<reference evidence="19" key="1">
    <citation type="journal article" date="2021" name="PeerJ">
        <title>Extensive microbial diversity within the chicken gut microbiome revealed by metagenomics and culture.</title>
        <authorList>
            <person name="Gilroy R."/>
            <person name="Ravi A."/>
            <person name="Getino M."/>
            <person name="Pursley I."/>
            <person name="Horton D.L."/>
            <person name="Alikhan N.F."/>
            <person name="Baker D."/>
            <person name="Gharbi K."/>
            <person name="Hall N."/>
            <person name="Watson M."/>
            <person name="Adriaenssens E.M."/>
            <person name="Foster-Nyarko E."/>
            <person name="Jarju S."/>
            <person name="Secka A."/>
            <person name="Antonio M."/>
            <person name="Oren A."/>
            <person name="Chaudhuri R.R."/>
            <person name="La Ragione R."/>
            <person name="Hildebrand F."/>
            <person name="Pallen M.J."/>
        </authorList>
    </citation>
    <scope>NUCLEOTIDE SEQUENCE</scope>
    <source>
        <strain evidence="19">G3-2149</strain>
    </source>
</reference>
<evidence type="ECO:0000256" key="1">
    <source>
        <dbReference type="ARBA" id="ARBA00022448"/>
    </source>
</evidence>
<comment type="subunit">
    <text evidence="16 17">Composed of six subunits; NqrA, NqrB, NqrC, NqrD, NqrE and NqrF.</text>
</comment>
<dbReference type="Proteomes" id="UP000823865">
    <property type="component" value="Unassembled WGS sequence"/>
</dbReference>
<evidence type="ECO:0000256" key="12">
    <source>
        <dbReference type="ARBA" id="ARBA00023065"/>
    </source>
</evidence>
<dbReference type="PANTHER" id="PTHR37838:SF1">
    <property type="entry name" value="NA(+)-TRANSLOCATING NADH-QUINONE REDUCTASE SUBUNIT C"/>
    <property type="match status" value="1"/>
</dbReference>
<comment type="caution">
    <text evidence="16">Lacks conserved residue(s) required for the propagation of feature annotation.</text>
</comment>
<keyword evidence="14 16" id="KW-0472">Membrane</keyword>
<evidence type="ECO:0000256" key="14">
    <source>
        <dbReference type="ARBA" id="ARBA00023136"/>
    </source>
</evidence>
<dbReference type="PANTHER" id="PTHR37838">
    <property type="entry name" value="NA(+)-TRANSLOCATING NADH-QUINONE REDUCTASE SUBUNIT C"/>
    <property type="match status" value="1"/>
</dbReference>
<dbReference type="PIRSF" id="PIRSF009437">
    <property type="entry name" value="NQR-1_subunit_C"/>
    <property type="match status" value="1"/>
</dbReference>
<evidence type="ECO:0000256" key="9">
    <source>
        <dbReference type="ARBA" id="ARBA00022989"/>
    </source>
</evidence>
<dbReference type="GO" id="GO:0005506">
    <property type="term" value="F:iron ion binding"/>
    <property type="evidence" value="ECO:0007669"/>
    <property type="project" value="InterPro"/>
</dbReference>
<evidence type="ECO:0000256" key="17">
    <source>
        <dbReference type="PIRNR" id="PIRNR009437"/>
    </source>
</evidence>
<dbReference type="AlphaFoldDB" id="A0A9E2L595"/>
<keyword evidence="5 16" id="KW-0285">Flavoprotein</keyword>
<keyword evidence="1 16" id="KW-0813">Transport</keyword>
<keyword evidence="6 16" id="KW-0288">FMN</keyword>
<evidence type="ECO:0000259" key="18">
    <source>
        <dbReference type="PROSITE" id="PS50903"/>
    </source>
</evidence>
<evidence type="ECO:0000256" key="10">
    <source>
        <dbReference type="ARBA" id="ARBA00023027"/>
    </source>
</evidence>
<keyword evidence="7 16" id="KW-0812">Transmembrane</keyword>
<keyword evidence="4 16" id="KW-0597">Phosphoprotein</keyword>
<keyword evidence="9 16" id="KW-1133">Transmembrane helix</keyword>
<evidence type="ECO:0000256" key="4">
    <source>
        <dbReference type="ARBA" id="ARBA00022553"/>
    </source>
</evidence>
<accession>A0A9E2L595</accession>
<dbReference type="GO" id="GO:0010181">
    <property type="term" value="F:FMN binding"/>
    <property type="evidence" value="ECO:0007669"/>
    <property type="project" value="UniProtKB-UniRule"/>
</dbReference>
<dbReference type="Gene3D" id="2.20.28.10">
    <property type="match status" value="1"/>
</dbReference>
<feature type="domain" description="Rubredoxin-like" evidence="18">
    <location>
        <begin position="3"/>
        <end position="37"/>
    </location>
</feature>
<evidence type="ECO:0000256" key="13">
    <source>
        <dbReference type="ARBA" id="ARBA00023075"/>
    </source>
</evidence>
<protein>
    <recommendedName>
        <fullName evidence="16 17">Na(+)-translocating NADH-quinone reductase subunit C</fullName>
        <shortName evidence="16 17">Na(+)-NQR subunit C</shortName>
        <shortName evidence="16 17">Na(+)-translocating NQR subunit C</shortName>
        <ecNumber evidence="16 17">7.2.1.1</ecNumber>
    </recommendedName>
    <alternativeName>
        <fullName evidence="16 17">NQR complex subunit C</fullName>
    </alternativeName>
    <alternativeName>
        <fullName evidence="16 17">NQR-1 subunit C</fullName>
    </alternativeName>
</protein>
<keyword evidence="2 16" id="KW-1003">Cell membrane</keyword>
<dbReference type="InterPro" id="IPR048574">
    <property type="entry name" value="RUBY_RBDX"/>
</dbReference>
<evidence type="ECO:0000256" key="6">
    <source>
        <dbReference type="ARBA" id="ARBA00022643"/>
    </source>
</evidence>
<dbReference type="EC" id="7.2.1.1" evidence="16 17"/>
<dbReference type="GO" id="GO:0005886">
    <property type="term" value="C:plasma membrane"/>
    <property type="evidence" value="ECO:0007669"/>
    <property type="project" value="UniProtKB-SubCell"/>
</dbReference>
<keyword evidence="13 16" id="KW-0830">Ubiquinone</keyword>
<evidence type="ECO:0000256" key="8">
    <source>
        <dbReference type="ARBA" id="ARBA00022967"/>
    </source>
</evidence>
<dbReference type="InterPro" id="IPR007329">
    <property type="entry name" value="FMN-bd"/>
</dbReference>
<comment type="caution">
    <text evidence="19">The sequence shown here is derived from an EMBL/GenBank/DDBJ whole genome shotgun (WGS) entry which is preliminary data.</text>
</comment>
<name>A0A9E2L595_9BACT</name>
<dbReference type="Pfam" id="PF21349">
    <property type="entry name" value="RUBY_RBDX"/>
    <property type="match status" value="1"/>
</dbReference>